<accession>A0A5J4K4N1</accession>
<feature type="region of interest" description="Disordered" evidence="1">
    <location>
        <begin position="6"/>
        <end position="26"/>
    </location>
</feature>
<evidence type="ECO:0000256" key="1">
    <source>
        <dbReference type="SAM" id="MobiDB-lite"/>
    </source>
</evidence>
<dbReference type="AlphaFoldDB" id="A0A5J4K4N1"/>
<proteinExistence type="predicted"/>
<name>A0A5J4K4N1_9CHLR</name>
<protein>
    <submittedName>
        <fullName evidence="2">Uncharacterized protein</fullName>
    </submittedName>
</protein>
<dbReference type="Proteomes" id="UP000334820">
    <property type="component" value="Unassembled WGS sequence"/>
</dbReference>
<comment type="caution">
    <text evidence="2">The sequence shown here is derived from an EMBL/GenBank/DDBJ whole genome shotgun (WGS) entry which is preliminary data.</text>
</comment>
<dbReference type="RefSeq" id="WP_151727386.1">
    <property type="nucleotide sequence ID" value="NZ_BKZV01000001.1"/>
</dbReference>
<feature type="compositionally biased region" description="Low complexity" evidence="1">
    <location>
        <begin position="11"/>
        <end position="26"/>
    </location>
</feature>
<keyword evidence="3" id="KW-1185">Reference proteome</keyword>
<organism evidence="2 3">
    <name type="scientific">Thermogemmatispora aurantia</name>
    <dbReference type="NCBI Taxonomy" id="2045279"/>
    <lineage>
        <taxon>Bacteria</taxon>
        <taxon>Bacillati</taxon>
        <taxon>Chloroflexota</taxon>
        <taxon>Ktedonobacteria</taxon>
        <taxon>Thermogemmatisporales</taxon>
        <taxon>Thermogemmatisporaceae</taxon>
        <taxon>Thermogemmatispora</taxon>
    </lineage>
</organism>
<evidence type="ECO:0000313" key="2">
    <source>
        <dbReference type="EMBL" id="GER82545.1"/>
    </source>
</evidence>
<reference evidence="2 3" key="1">
    <citation type="journal article" date="2019" name="Int. J. Syst. Evol. Microbiol.">
        <title>Thermogemmatispora aurantia sp. nov. and Thermogemmatispora argillosa sp. nov., within the class Ktedonobacteria, and emended description of the genus Thermogemmatispora.</title>
        <authorList>
            <person name="Zheng Y."/>
            <person name="Wang C.M."/>
            <person name="Sakai Y."/>
            <person name="Abe K."/>
            <person name="Yokota A."/>
            <person name="Yabe S."/>
        </authorList>
    </citation>
    <scope>NUCLEOTIDE SEQUENCE [LARGE SCALE GENOMIC DNA]</scope>
    <source>
        <strain evidence="2 3">A1-2</strain>
    </source>
</reference>
<sequence length="295" mass="32267">MSALLLSACMGTTETEPVSPSTSSGVRPLTPTVGAMTFEPAALPTPSPLPKTATAAPAATTFPVQGLISAVGAVLPSDQQCAASIHYSSWEPRPDNTAANHRVPTAQQLAAIDQFYPTYTQNPQANGYSARISGNFTGTTDEIIQWVACKWGVNADLVRAQAAVESWWHQSTAAGKTTESRYCPPATWNGASCPSFYGLLQITYRYFSHEWPMMRDDTAFNADYVYGMMRMCYEGLATQLQASTPSAGYPRYHAGDIWGCLGSWYSGQWYDSGAIHYIQEVQKTLQEKPWLGQWF</sequence>
<evidence type="ECO:0000313" key="3">
    <source>
        <dbReference type="Proteomes" id="UP000334820"/>
    </source>
</evidence>
<gene>
    <name evidence="2" type="ORF">KTAU_11820</name>
</gene>
<dbReference type="EMBL" id="BKZV01000001">
    <property type="protein sequence ID" value="GER82545.1"/>
    <property type="molecule type" value="Genomic_DNA"/>
</dbReference>